<feature type="domain" description="YetF C-terminal" evidence="8">
    <location>
        <begin position="82"/>
        <end position="209"/>
    </location>
</feature>
<dbReference type="InterPro" id="IPR023090">
    <property type="entry name" value="UPF0702_alpha/beta_dom_sf"/>
</dbReference>
<evidence type="ECO:0000256" key="4">
    <source>
        <dbReference type="ARBA" id="ARBA00022692"/>
    </source>
</evidence>
<name>A0A2K9P3P2_9FIRM</name>
<dbReference type="GO" id="GO:0005886">
    <property type="term" value="C:plasma membrane"/>
    <property type="evidence" value="ECO:0007669"/>
    <property type="project" value="UniProtKB-SubCell"/>
</dbReference>
<dbReference type="Pfam" id="PF04239">
    <property type="entry name" value="DUF421"/>
    <property type="match status" value="1"/>
</dbReference>
<evidence type="ECO:0000256" key="1">
    <source>
        <dbReference type="ARBA" id="ARBA00004651"/>
    </source>
</evidence>
<accession>A0A2K9P3P2</accession>
<evidence type="ECO:0000313" key="9">
    <source>
        <dbReference type="EMBL" id="AUO19459.1"/>
    </source>
</evidence>
<keyword evidence="6 7" id="KW-0472">Membrane</keyword>
<dbReference type="Proteomes" id="UP000235589">
    <property type="component" value="Chromosome"/>
</dbReference>
<reference evidence="9 10" key="1">
    <citation type="submission" date="2017-04" db="EMBL/GenBank/DDBJ databases">
        <title>Monoglobus pectinilyticus 14 draft genome.</title>
        <authorList>
            <person name="Kim C."/>
            <person name="Rosendale D.I."/>
            <person name="Kelly W.J."/>
            <person name="Tannock G.W."/>
            <person name="Patchett M.L."/>
            <person name="Jordens J.Z."/>
        </authorList>
    </citation>
    <scope>NUCLEOTIDE SEQUENCE [LARGE SCALE GENOMIC DNA]</scope>
    <source>
        <strain evidence="9 10">14</strain>
    </source>
</reference>
<dbReference type="PANTHER" id="PTHR34582:SF6">
    <property type="entry name" value="UPF0702 TRANSMEMBRANE PROTEIN YCAP"/>
    <property type="match status" value="1"/>
</dbReference>
<evidence type="ECO:0000313" key="10">
    <source>
        <dbReference type="Proteomes" id="UP000235589"/>
    </source>
</evidence>
<feature type="transmembrane region" description="Helical" evidence="7">
    <location>
        <begin position="56"/>
        <end position="78"/>
    </location>
</feature>
<sequence length="228" mass="25475">MLVTVLRTAIMYVFVVLCLRVMGKRQIAELEPSELVVTIIISEIATDPIVDPGKPFATAALAIAILLFLEIILSFIAYKHIGFRTLLYGKPSTFFSDGRINQNEMESQRFNMSDLLEEIRNSGATSLDDVEYVIMETNGNVSVILNTENRPVTPSDMGIKAAQTEISYILIDNGTLIKNNLERLKISRKWVMDKLHENGLKKISQVFYMGADKSGNAVVVKKGRDSNE</sequence>
<dbReference type="OrthoDB" id="1682423at2"/>
<comment type="subcellular location">
    <subcellularLocation>
        <location evidence="1">Cell membrane</location>
        <topology evidence="1">Multi-pass membrane protein</topology>
    </subcellularLocation>
</comment>
<keyword evidence="4 7" id="KW-0812">Transmembrane</keyword>
<comment type="similarity">
    <text evidence="2">Belongs to the UPF0702 family.</text>
</comment>
<dbReference type="InterPro" id="IPR007353">
    <property type="entry name" value="DUF421"/>
</dbReference>
<dbReference type="Gene3D" id="3.30.240.20">
    <property type="entry name" value="bsu07140 like domains"/>
    <property type="match status" value="2"/>
</dbReference>
<dbReference type="EMBL" id="CP020991">
    <property type="protein sequence ID" value="AUO19459.1"/>
    <property type="molecule type" value="Genomic_DNA"/>
</dbReference>
<gene>
    <name evidence="9" type="ORF">B9O19_01298</name>
</gene>
<dbReference type="PANTHER" id="PTHR34582">
    <property type="entry name" value="UPF0702 TRANSMEMBRANE PROTEIN YCAP"/>
    <property type="match status" value="1"/>
</dbReference>
<dbReference type="KEGG" id="mpec:B9O19_01298"/>
<keyword evidence="3" id="KW-1003">Cell membrane</keyword>
<keyword evidence="10" id="KW-1185">Reference proteome</keyword>
<protein>
    <recommendedName>
        <fullName evidence="8">YetF C-terminal domain-containing protein</fullName>
    </recommendedName>
</protein>
<evidence type="ECO:0000256" key="3">
    <source>
        <dbReference type="ARBA" id="ARBA00022475"/>
    </source>
</evidence>
<evidence type="ECO:0000259" key="8">
    <source>
        <dbReference type="Pfam" id="PF04239"/>
    </source>
</evidence>
<dbReference type="RefSeq" id="WP_102365664.1">
    <property type="nucleotide sequence ID" value="NZ_CP020991.1"/>
</dbReference>
<dbReference type="AlphaFoldDB" id="A0A2K9P3P2"/>
<evidence type="ECO:0000256" key="7">
    <source>
        <dbReference type="SAM" id="Phobius"/>
    </source>
</evidence>
<evidence type="ECO:0000256" key="2">
    <source>
        <dbReference type="ARBA" id="ARBA00006448"/>
    </source>
</evidence>
<evidence type="ECO:0000256" key="5">
    <source>
        <dbReference type="ARBA" id="ARBA00022989"/>
    </source>
</evidence>
<keyword evidence="5 7" id="KW-1133">Transmembrane helix</keyword>
<proteinExistence type="inferred from homology"/>
<evidence type="ECO:0000256" key="6">
    <source>
        <dbReference type="ARBA" id="ARBA00023136"/>
    </source>
</evidence>
<organism evidence="9 10">
    <name type="scientific">Monoglobus pectinilyticus</name>
    <dbReference type="NCBI Taxonomy" id="1981510"/>
    <lineage>
        <taxon>Bacteria</taxon>
        <taxon>Bacillati</taxon>
        <taxon>Bacillota</taxon>
        <taxon>Clostridia</taxon>
        <taxon>Monoglobales</taxon>
        <taxon>Monoglobaceae</taxon>
        <taxon>Monoglobus</taxon>
    </lineage>
</organism>
<dbReference type="GeneID" id="98062698"/>